<dbReference type="RefSeq" id="WP_074836031.1">
    <property type="nucleotide sequence ID" value="NZ_CATMKJ010000005.1"/>
</dbReference>
<dbReference type="AlphaFoldDB" id="A0A975W954"/>
<feature type="transmembrane region" description="Helical" evidence="1">
    <location>
        <begin position="154"/>
        <end position="172"/>
    </location>
</feature>
<keyword evidence="1" id="KW-1133">Transmembrane helix</keyword>
<feature type="transmembrane region" description="Helical" evidence="1">
    <location>
        <begin position="206"/>
        <end position="228"/>
    </location>
</feature>
<proteinExistence type="predicted"/>
<keyword evidence="1" id="KW-0812">Transmembrane</keyword>
<feature type="transmembrane region" description="Helical" evidence="1">
    <location>
        <begin position="249"/>
        <end position="269"/>
    </location>
</feature>
<feature type="transmembrane region" description="Helical" evidence="1">
    <location>
        <begin position="29"/>
        <end position="48"/>
    </location>
</feature>
<feature type="transmembrane region" description="Helical" evidence="1">
    <location>
        <begin position="60"/>
        <end position="76"/>
    </location>
</feature>
<dbReference type="Proteomes" id="UP000182932">
    <property type="component" value="Unassembled WGS sequence"/>
</dbReference>
<gene>
    <name evidence="2" type="ORF">SAMN04487940_104224</name>
</gene>
<evidence type="ECO:0000313" key="3">
    <source>
        <dbReference type="Proteomes" id="UP000182932"/>
    </source>
</evidence>
<feature type="transmembrane region" description="Helical" evidence="1">
    <location>
        <begin position="85"/>
        <end position="103"/>
    </location>
</feature>
<organism evidence="2 3">
    <name type="scientific">Marinovum algicola</name>
    <dbReference type="NCBI Taxonomy" id="42444"/>
    <lineage>
        <taxon>Bacteria</taxon>
        <taxon>Pseudomonadati</taxon>
        <taxon>Pseudomonadota</taxon>
        <taxon>Alphaproteobacteria</taxon>
        <taxon>Rhodobacterales</taxon>
        <taxon>Roseobacteraceae</taxon>
        <taxon>Marinovum</taxon>
    </lineage>
</organism>
<feature type="transmembrane region" description="Helical" evidence="1">
    <location>
        <begin position="6"/>
        <end position="22"/>
    </location>
</feature>
<keyword evidence="3" id="KW-1185">Reference proteome</keyword>
<evidence type="ECO:0000256" key="1">
    <source>
        <dbReference type="SAM" id="Phobius"/>
    </source>
</evidence>
<sequence>MPNILANLMLAVWPVVTVILFRRLSLPQALVICLVSGFLILPPPPAAFDFPLLPPLDKHSIPALTALMMAIATYGLRKSVLPDTLLGKALMLIFIFSPIATVITNTEPVRWGDVLHLPGLLVTDAIALTLTQILIFIPFVLARQYLVEAASQRMVLVVLMWAGFAYSFPALLETRLSPQLNIWIYGYFQHDFAQTMRFGGWRPTVFLYHGIWLAFFGMMALTAAAALFKFEKKRKLMYAGLTLWLGASLVLYKSLGAMLFAAALIPVVLLFGVRAQLKVAALVALLAIGYPMLKAVDMIPSERLLAAAASIETERANSLKFRFDNEDMLLERAYEKPVFGWGSWGRNMIYNDITGAIETITDGRWIIVMGKYGWLGFLAEFGLLVLPIFLLWREMLARKPDEISPFVGPLTLMLAANAAELVPNATLTPLTWLLSGALMGYAETLRRERLRLREDAPKGRNSRFALKWRPVME</sequence>
<keyword evidence="1" id="KW-0472">Membrane</keyword>
<reference evidence="2 3" key="1">
    <citation type="submission" date="2016-10" db="EMBL/GenBank/DDBJ databases">
        <authorList>
            <person name="Varghese N."/>
            <person name="Submissions S."/>
        </authorList>
    </citation>
    <scope>NUCLEOTIDE SEQUENCE [LARGE SCALE GENOMIC DNA]</scope>
    <source>
        <strain evidence="2 3">FF3</strain>
    </source>
</reference>
<dbReference type="GeneID" id="80817909"/>
<protein>
    <submittedName>
        <fullName evidence="2">Uncharacterized protein</fullName>
    </submittedName>
</protein>
<feature type="transmembrane region" description="Helical" evidence="1">
    <location>
        <begin position="115"/>
        <end position="142"/>
    </location>
</feature>
<feature type="transmembrane region" description="Helical" evidence="1">
    <location>
        <begin position="372"/>
        <end position="392"/>
    </location>
</feature>
<dbReference type="EMBL" id="FNYY01000004">
    <property type="protein sequence ID" value="SEJ26464.1"/>
    <property type="molecule type" value="Genomic_DNA"/>
</dbReference>
<feature type="transmembrane region" description="Helical" evidence="1">
    <location>
        <begin position="275"/>
        <end position="293"/>
    </location>
</feature>
<comment type="caution">
    <text evidence="2">The sequence shown here is derived from an EMBL/GenBank/DDBJ whole genome shotgun (WGS) entry which is preliminary data.</text>
</comment>
<evidence type="ECO:0000313" key="2">
    <source>
        <dbReference type="EMBL" id="SEJ26464.1"/>
    </source>
</evidence>
<accession>A0A975W954</accession>
<name>A0A975W954_9RHOB</name>